<evidence type="ECO:0000256" key="9">
    <source>
        <dbReference type="SAM" id="MobiDB-lite"/>
    </source>
</evidence>
<dbReference type="Pfam" id="PF17862">
    <property type="entry name" value="AAA_lid_3"/>
    <property type="match status" value="1"/>
</dbReference>
<keyword evidence="6" id="KW-0472">Membrane</keyword>
<evidence type="ECO:0000256" key="3">
    <source>
        <dbReference type="ARBA" id="ARBA00022741"/>
    </source>
</evidence>
<feature type="domain" description="MIT" evidence="11">
    <location>
        <begin position="2"/>
        <end position="79"/>
    </location>
</feature>
<evidence type="ECO:0000313" key="12">
    <source>
        <dbReference type="EMBL" id="CEM13530.1"/>
    </source>
</evidence>
<dbReference type="InterPro" id="IPR036181">
    <property type="entry name" value="MIT_dom_sf"/>
</dbReference>
<dbReference type="FunFam" id="3.40.50.300:FF:000043">
    <property type="entry name" value="Vacuolar protein sorting-associated protein 4"/>
    <property type="match status" value="1"/>
</dbReference>
<dbReference type="InterPro" id="IPR003593">
    <property type="entry name" value="AAA+_ATPase"/>
</dbReference>
<proteinExistence type="inferred from homology"/>
<dbReference type="PhylomeDB" id="A0A0G4FIS9"/>
<feature type="region of interest" description="Disordered" evidence="9">
    <location>
        <begin position="81"/>
        <end position="101"/>
    </location>
</feature>
<feature type="domain" description="AAA+ ATPase" evidence="10">
    <location>
        <begin position="154"/>
        <end position="289"/>
    </location>
</feature>
<dbReference type="SMART" id="SM00382">
    <property type="entry name" value="AAA"/>
    <property type="match status" value="1"/>
</dbReference>
<dbReference type="InterPro" id="IPR003959">
    <property type="entry name" value="ATPase_AAA_core"/>
</dbReference>
<keyword evidence="4" id="KW-0967">Endosome</keyword>
<dbReference type="PANTHER" id="PTHR23074:SF83">
    <property type="entry name" value="VACUOLAR PROTEIN SORTING-ASSOCIATED PROTEIN 4A"/>
    <property type="match status" value="1"/>
</dbReference>
<dbReference type="SMART" id="SM00745">
    <property type="entry name" value="MIT"/>
    <property type="match status" value="1"/>
</dbReference>
<evidence type="ECO:0000256" key="4">
    <source>
        <dbReference type="ARBA" id="ARBA00022753"/>
    </source>
</evidence>
<dbReference type="InterPro" id="IPR003960">
    <property type="entry name" value="ATPase_AAA_CS"/>
</dbReference>
<dbReference type="CDD" id="cd02656">
    <property type="entry name" value="MIT"/>
    <property type="match status" value="1"/>
</dbReference>
<dbReference type="Pfam" id="PF04212">
    <property type="entry name" value="MIT"/>
    <property type="match status" value="1"/>
</dbReference>
<keyword evidence="5 7" id="KW-0067">ATP-binding</keyword>
<evidence type="ECO:0000256" key="6">
    <source>
        <dbReference type="ARBA" id="ARBA00023136"/>
    </source>
</evidence>
<dbReference type="FunFam" id="1.10.8.60:FF:000015">
    <property type="entry name" value="vacuolar protein sorting-associated protein 4A"/>
    <property type="match status" value="1"/>
</dbReference>
<dbReference type="GO" id="GO:0010008">
    <property type="term" value="C:endosome membrane"/>
    <property type="evidence" value="ECO:0007669"/>
    <property type="project" value="UniProtKB-SubCell"/>
</dbReference>
<dbReference type="GO" id="GO:0016887">
    <property type="term" value="F:ATP hydrolysis activity"/>
    <property type="evidence" value="ECO:0007669"/>
    <property type="project" value="InterPro"/>
</dbReference>
<feature type="compositionally biased region" description="Acidic residues" evidence="9">
    <location>
        <begin position="89"/>
        <end position="101"/>
    </location>
</feature>
<evidence type="ECO:0000256" key="1">
    <source>
        <dbReference type="ARBA" id="ARBA00004481"/>
    </source>
</evidence>
<evidence type="ECO:0000259" key="11">
    <source>
        <dbReference type="SMART" id="SM00745"/>
    </source>
</evidence>
<dbReference type="InterPro" id="IPR050304">
    <property type="entry name" value="MT-severing_AAA_ATPase"/>
</dbReference>
<comment type="subcellular location">
    <subcellularLocation>
        <location evidence="1">Endosome membrane</location>
        <topology evidence="1">Peripheral membrane protein</topology>
    </subcellularLocation>
</comment>
<dbReference type="SUPFAM" id="SSF52540">
    <property type="entry name" value="P-loop containing nucleoside triphosphate hydrolases"/>
    <property type="match status" value="1"/>
</dbReference>
<dbReference type="Gene3D" id="3.40.50.300">
    <property type="entry name" value="P-loop containing nucleotide triphosphate hydrolases"/>
    <property type="match status" value="1"/>
</dbReference>
<dbReference type="InterPro" id="IPR041569">
    <property type="entry name" value="AAA_lid_3"/>
</dbReference>
<dbReference type="GO" id="GO:0005524">
    <property type="term" value="F:ATP binding"/>
    <property type="evidence" value="ECO:0007669"/>
    <property type="project" value="UniProtKB-KW"/>
</dbReference>
<dbReference type="Gene3D" id="1.20.58.80">
    <property type="entry name" value="Phosphotransferase system, lactose/cellobiose-type IIA subunit"/>
    <property type="match status" value="1"/>
</dbReference>
<dbReference type="Gene3D" id="1.10.8.60">
    <property type="match status" value="1"/>
</dbReference>
<dbReference type="PROSITE" id="PS00674">
    <property type="entry name" value="AAA"/>
    <property type="match status" value="1"/>
</dbReference>
<sequence>MDDERLKKAIDLAQRAVALDREKKYEEALEVYRTSLDHWFLVIKYQKNEELKKKLMQKMDEYMQRAEQIKKFLSGQVVQTTKPMATADGDQENGDGKDEEDDKLKGQLASAIVTEKPNVHWSDVAGLDNAKSALKEAVILPVKFPQLFTGQRKPWKGILLYGPPGTGKSYLAKACATEAESNFMSVSASDLVSKWQGESEKLVKTMFEMARANKPSIIFIDEVDSLCGARSDNESESSRRIKTEFLVQMQGVGHTSEGILVLGATNIPWGLDSAIRRRFERRVYIPLPDLPARKRLFELHIGKTANSLSDEDLTELAKQTDGYSGADISILVNDALFQPVRKCQTAKFFKKIQKDGKTMWMPCSPSDKPNKEMTLMEVEGSSLAVPDVTVDDFYNALGNVKPSVNEEDLKKQQDWTDQFGMEG</sequence>
<keyword evidence="8" id="KW-0175">Coiled coil</keyword>
<name>A0A0G4FIS9_9ALVE</name>
<dbReference type="GO" id="GO:0016197">
    <property type="term" value="P:endosomal transport"/>
    <property type="evidence" value="ECO:0007669"/>
    <property type="project" value="TreeGrafter"/>
</dbReference>
<feature type="coiled-coil region" evidence="8">
    <location>
        <begin position="45"/>
        <end position="72"/>
    </location>
</feature>
<keyword evidence="3 7" id="KW-0547">Nucleotide-binding</keyword>
<evidence type="ECO:0000256" key="8">
    <source>
        <dbReference type="SAM" id="Coils"/>
    </source>
</evidence>
<dbReference type="AlphaFoldDB" id="A0A0G4FIS9"/>
<dbReference type="EMBL" id="CDMZ01000402">
    <property type="protein sequence ID" value="CEM13530.1"/>
    <property type="molecule type" value="Genomic_DNA"/>
</dbReference>
<dbReference type="Pfam" id="PF09336">
    <property type="entry name" value="Vps4_C"/>
    <property type="match status" value="1"/>
</dbReference>
<dbReference type="InterPro" id="IPR007330">
    <property type="entry name" value="MIT_dom"/>
</dbReference>
<evidence type="ECO:0000256" key="5">
    <source>
        <dbReference type="ARBA" id="ARBA00022840"/>
    </source>
</evidence>
<dbReference type="CDD" id="cd19521">
    <property type="entry name" value="RecA-like_VPS4"/>
    <property type="match status" value="1"/>
</dbReference>
<organism evidence="12">
    <name type="scientific">Chromera velia CCMP2878</name>
    <dbReference type="NCBI Taxonomy" id="1169474"/>
    <lineage>
        <taxon>Eukaryota</taxon>
        <taxon>Sar</taxon>
        <taxon>Alveolata</taxon>
        <taxon>Colpodellida</taxon>
        <taxon>Chromeraceae</taxon>
        <taxon>Chromera</taxon>
    </lineage>
</organism>
<evidence type="ECO:0000256" key="7">
    <source>
        <dbReference type="RuleBase" id="RU003651"/>
    </source>
</evidence>
<reference evidence="12" key="1">
    <citation type="submission" date="2014-11" db="EMBL/GenBank/DDBJ databases">
        <authorList>
            <person name="Otto D Thomas"/>
            <person name="Naeem Raeece"/>
        </authorList>
    </citation>
    <scope>NUCLEOTIDE SEQUENCE</scope>
</reference>
<comment type="similarity">
    <text evidence="2 7">Belongs to the AAA ATPase family.</text>
</comment>
<dbReference type="InterPro" id="IPR015415">
    <property type="entry name" value="Spast_Vps4_C"/>
</dbReference>
<dbReference type="VEuPathDB" id="CryptoDB:Cvel_17244"/>
<dbReference type="InterPro" id="IPR027417">
    <property type="entry name" value="P-loop_NTPase"/>
</dbReference>
<gene>
    <name evidence="12" type="ORF">Cvel_17244</name>
</gene>
<dbReference type="GO" id="GO:0007033">
    <property type="term" value="P:vacuole organization"/>
    <property type="evidence" value="ECO:0007669"/>
    <property type="project" value="TreeGrafter"/>
</dbReference>
<protein>
    <submittedName>
        <fullName evidence="12">Uncharacterized protein</fullName>
    </submittedName>
</protein>
<dbReference type="SUPFAM" id="SSF116846">
    <property type="entry name" value="MIT domain"/>
    <property type="match status" value="1"/>
</dbReference>
<evidence type="ECO:0000256" key="2">
    <source>
        <dbReference type="ARBA" id="ARBA00006914"/>
    </source>
</evidence>
<dbReference type="PANTHER" id="PTHR23074">
    <property type="entry name" value="AAA DOMAIN-CONTAINING"/>
    <property type="match status" value="1"/>
</dbReference>
<evidence type="ECO:0000259" key="10">
    <source>
        <dbReference type="SMART" id="SM00382"/>
    </source>
</evidence>
<accession>A0A0G4FIS9</accession>
<dbReference type="Pfam" id="PF00004">
    <property type="entry name" value="AAA"/>
    <property type="match status" value="1"/>
</dbReference>